<dbReference type="InterPro" id="IPR000620">
    <property type="entry name" value="EamA_dom"/>
</dbReference>
<gene>
    <name evidence="8" type="ORF">ACFFGY_13735</name>
</gene>
<name>A0ABV6JUA8_9PROT</name>
<dbReference type="Pfam" id="PF00892">
    <property type="entry name" value="EamA"/>
    <property type="match status" value="2"/>
</dbReference>
<keyword evidence="5 6" id="KW-0472">Membrane</keyword>
<feature type="transmembrane region" description="Helical" evidence="6">
    <location>
        <begin position="40"/>
        <end position="59"/>
    </location>
</feature>
<keyword evidence="9" id="KW-1185">Reference proteome</keyword>
<feature type="transmembrane region" description="Helical" evidence="6">
    <location>
        <begin position="71"/>
        <end position="91"/>
    </location>
</feature>
<feature type="transmembrane region" description="Helical" evidence="6">
    <location>
        <begin position="240"/>
        <end position="260"/>
    </location>
</feature>
<keyword evidence="3 6" id="KW-0812">Transmembrane</keyword>
<proteinExistence type="inferred from homology"/>
<dbReference type="InterPro" id="IPR037185">
    <property type="entry name" value="EmrE-like"/>
</dbReference>
<feature type="transmembrane region" description="Helical" evidence="6">
    <location>
        <begin position="122"/>
        <end position="141"/>
    </location>
</feature>
<feature type="transmembrane region" description="Helical" evidence="6">
    <location>
        <begin position="209"/>
        <end position="228"/>
    </location>
</feature>
<comment type="similarity">
    <text evidence="2">Belongs to the drug/metabolite transporter (DMT) superfamily. 10 TMS drug/metabolite exporter (DME) (TC 2.A.7.3) family.</text>
</comment>
<dbReference type="RefSeq" id="WP_377045068.1">
    <property type="nucleotide sequence ID" value="NZ_JBHLUN010000009.1"/>
</dbReference>
<dbReference type="PANTHER" id="PTHR22911">
    <property type="entry name" value="ACYL-MALONYL CONDENSING ENZYME-RELATED"/>
    <property type="match status" value="1"/>
</dbReference>
<evidence type="ECO:0000256" key="2">
    <source>
        <dbReference type="ARBA" id="ARBA00009853"/>
    </source>
</evidence>
<evidence type="ECO:0000256" key="3">
    <source>
        <dbReference type="ARBA" id="ARBA00022692"/>
    </source>
</evidence>
<evidence type="ECO:0000313" key="9">
    <source>
        <dbReference type="Proteomes" id="UP001589865"/>
    </source>
</evidence>
<keyword evidence="4 6" id="KW-1133">Transmembrane helix</keyword>
<evidence type="ECO:0000256" key="1">
    <source>
        <dbReference type="ARBA" id="ARBA00004141"/>
    </source>
</evidence>
<comment type="caution">
    <text evidence="8">The sequence shown here is derived from an EMBL/GenBank/DDBJ whole genome shotgun (WGS) entry which is preliminary data.</text>
</comment>
<protein>
    <submittedName>
        <fullName evidence="8">DMT family transporter</fullName>
    </submittedName>
</protein>
<accession>A0ABV6JUA8</accession>
<dbReference type="Proteomes" id="UP001589865">
    <property type="component" value="Unassembled WGS sequence"/>
</dbReference>
<dbReference type="EMBL" id="JBHLUN010000009">
    <property type="protein sequence ID" value="MFC0409314.1"/>
    <property type="molecule type" value="Genomic_DNA"/>
</dbReference>
<feature type="transmembrane region" description="Helical" evidence="6">
    <location>
        <begin position="153"/>
        <end position="172"/>
    </location>
</feature>
<evidence type="ECO:0000313" key="8">
    <source>
        <dbReference type="EMBL" id="MFC0409314.1"/>
    </source>
</evidence>
<evidence type="ECO:0000259" key="7">
    <source>
        <dbReference type="Pfam" id="PF00892"/>
    </source>
</evidence>
<dbReference type="PANTHER" id="PTHR22911:SF6">
    <property type="entry name" value="SOLUTE CARRIER FAMILY 35 MEMBER G1"/>
    <property type="match status" value="1"/>
</dbReference>
<reference evidence="8 9" key="1">
    <citation type="submission" date="2024-09" db="EMBL/GenBank/DDBJ databases">
        <authorList>
            <person name="Sun Q."/>
            <person name="Mori K."/>
        </authorList>
    </citation>
    <scope>NUCLEOTIDE SEQUENCE [LARGE SCALE GENOMIC DNA]</scope>
    <source>
        <strain evidence="8 9">TBRC 5777</strain>
    </source>
</reference>
<comment type="subcellular location">
    <subcellularLocation>
        <location evidence="1">Membrane</location>
        <topology evidence="1">Multi-pass membrane protein</topology>
    </subcellularLocation>
</comment>
<evidence type="ECO:0000256" key="6">
    <source>
        <dbReference type="SAM" id="Phobius"/>
    </source>
</evidence>
<dbReference type="SUPFAM" id="SSF103481">
    <property type="entry name" value="Multidrug resistance efflux transporter EmrE"/>
    <property type="match status" value="2"/>
</dbReference>
<sequence>MRHDLRRGATLIVAAGLVFALMNALIKHLSRDLPTAELLFFRNLFSLPMVLLIASRRGVILRTKRFGGHVMRATTGLLGMSMSFAALNYLPLAEQQVLSYTQPLFITVLAIPFLGEHPGFQRWAAVVVGFAGVIIVALNQGLLGGSGSGAPPWAYGMAVAQGLISALSTLQIRQLSATEASTTITLWQAILMTAILFFVLPFVWVTPGWTHFALLVLLGTMGGLGQVLQTEAFASAQVSALGPYTYCSLIWATAVGWLLFGDAPSLAMMAGAVLIVGAGLAILPGEMRRKAS</sequence>
<feature type="transmembrane region" description="Helical" evidence="6">
    <location>
        <begin position="266"/>
        <end position="283"/>
    </location>
</feature>
<evidence type="ECO:0000256" key="4">
    <source>
        <dbReference type="ARBA" id="ARBA00022989"/>
    </source>
</evidence>
<evidence type="ECO:0000256" key="5">
    <source>
        <dbReference type="ARBA" id="ARBA00023136"/>
    </source>
</evidence>
<organism evidence="8 9">
    <name type="scientific">Roseomonas elaeocarpi</name>
    <dbReference type="NCBI Taxonomy" id="907779"/>
    <lineage>
        <taxon>Bacteria</taxon>
        <taxon>Pseudomonadati</taxon>
        <taxon>Pseudomonadota</taxon>
        <taxon>Alphaproteobacteria</taxon>
        <taxon>Acetobacterales</taxon>
        <taxon>Roseomonadaceae</taxon>
        <taxon>Roseomonas</taxon>
    </lineage>
</organism>
<feature type="domain" description="EamA" evidence="7">
    <location>
        <begin position="153"/>
        <end position="278"/>
    </location>
</feature>
<feature type="transmembrane region" description="Helical" evidence="6">
    <location>
        <begin position="184"/>
        <end position="203"/>
    </location>
</feature>
<feature type="transmembrane region" description="Helical" evidence="6">
    <location>
        <begin position="97"/>
        <end position="115"/>
    </location>
</feature>
<feature type="domain" description="EamA" evidence="7">
    <location>
        <begin position="7"/>
        <end position="137"/>
    </location>
</feature>